<dbReference type="STRING" id="644966.Tmar_0744"/>
<organism evidence="3 4">
    <name type="scientific">Thermaerobacter marianensis (strain ATCC 700841 / DSM 12885 / JCM 10246 / 7p75a)</name>
    <dbReference type="NCBI Taxonomy" id="644966"/>
    <lineage>
        <taxon>Bacteria</taxon>
        <taxon>Bacillati</taxon>
        <taxon>Bacillota</taxon>
        <taxon>Clostridia</taxon>
        <taxon>Eubacteriales</taxon>
        <taxon>Clostridiales Family XVII. Incertae Sedis</taxon>
        <taxon>Thermaerobacter</taxon>
    </lineage>
</organism>
<dbReference type="InterPro" id="IPR010839">
    <property type="entry name" value="AtuA_N"/>
</dbReference>
<protein>
    <recommendedName>
        <fullName evidence="2">Acyclic terpene utilisation N-terminal domain-containing protein</fullName>
    </recommendedName>
</protein>
<dbReference type="Pfam" id="PF07287">
    <property type="entry name" value="AtuA"/>
    <property type="match status" value="1"/>
</dbReference>
<evidence type="ECO:0000259" key="2">
    <source>
        <dbReference type="Pfam" id="PF07287"/>
    </source>
</evidence>
<accession>E6SI81</accession>
<evidence type="ECO:0000313" key="3">
    <source>
        <dbReference type="EMBL" id="ADU50859.1"/>
    </source>
</evidence>
<proteinExistence type="predicted"/>
<dbReference type="HOGENOM" id="CLU_028036_0_0_9"/>
<evidence type="ECO:0000313" key="4">
    <source>
        <dbReference type="Proteomes" id="UP000008915"/>
    </source>
</evidence>
<sequence length="502" mass="54100">MTTGTGARRTSGRPRAEVRLLAPTGHLGFTPLEKDSFLAGLERDPDFVVADSGSCDIGPYPLGADQPASPPAWQYHDLELLLVETRRRGIPLIIGSASDTGTRRGVDLYARMVAGIADRHGLPPFRLACIYSDVPLERLRRLLDAGVPIRGLDGRPPLRPADLDRTSRAVAVMGAEPIVTALDAGADVVICGRASDAAIFAAPALWCGMPAATAYYAGKVLECASFCAEPFMAKESVLGILRPGEVVVEPMHPAQRCTPASLAGHALYERATPFFEHVPAGVLDMRGCVYQALDQRRTRVTGFQFRPAASYAVKVEGAGPVGERFLALAGLRDPELVRRVDEAVAWARRKVAERYGTAGYELYYHVYGRNAVMGEMEPEPRPGHEVGLVVEVVCPDPDRGREICTMAARQLFYARMEGRTGTAGRAALMTDEVLRARPAYRWTLNHVVPLDDPLSWFPMTLRWVGAMRPAGVPVGAGAGRTGPGTGVTGHPRVGEAAWHAPA</sequence>
<dbReference type="OrthoDB" id="9763456at2"/>
<dbReference type="AlphaFoldDB" id="E6SI81"/>
<dbReference type="eggNOG" id="COG1574">
    <property type="taxonomic scope" value="Bacteria"/>
</dbReference>
<reference evidence="3 4" key="1">
    <citation type="journal article" date="2010" name="Stand. Genomic Sci.">
        <title>Complete genome sequence of Thermaerobacter marianensis type strain (7p75a).</title>
        <authorList>
            <person name="Han C."/>
            <person name="Gu W."/>
            <person name="Zhang X."/>
            <person name="Lapidus A."/>
            <person name="Nolan M."/>
            <person name="Copeland A."/>
            <person name="Lucas S."/>
            <person name="Del Rio T.G."/>
            <person name="Tice H."/>
            <person name="Cheng J.F."/>
            <person name="Tapia R."/>
            <person name="Goodwin L."/>
            <person name="Pitluck S."/>
            <person name="Pagani I."/>
            <person name="Ivanova N."/>
            <person name="Mavromatis K."/>
            <person name="Mikhailova N."/>
            <person name="Pati A."/>
            <person name="Chen A."/>
            <person name="Palaniappan K."/>
            <person name="Land M."/>
            <person name="Hauser L."/>
            <person name="Chang Y.J."/>
            <person name="Jeffries C.D."/>
            <person name="Schneider S."/>
            <person name="Rohde M."/>
            <person name="Goker M."/>
            <person name="Pukall R."/>
            <person name="Woyke T."/>
            <person name="Bristow J."/>
            <person name="Eisen J.A."/>
            <person name="Markowitz V."/>
            <person name="Hugenholtz P."/>
            <person name="Kyrpides N.C."/>
            <person name="Klenk H.P."/>
            <person name="Detter J.C."/>
        </authorList>
    </citation>
    <scope>NUCLEOTIDE SEQUENCE [LARGE SCALE GENOMIC DNA]</scope>
    <source>
        <strain evidence="4">ATCC 700841 / DSM 12885 / JCM 10246 / 7p75a</strain>
    </source>
</reference>
<dbReference type="RefSeq" id="WP_013495164.1">
    <property type="nucleotide sequence ID" value="NC_014831.1"/>
</dbReference>
<evidence type="ECO:0000256" key="1">
    <source>
        <dbReference type="SAM" id="MobiDB-lite"/>
    </source>
</evidence>
<name>E6SI81_THEM7</name>
<dbReference type="Proteomes" id="UP000008915">
    <property type="component" value="Chromosome"/>
</dbReference>
<feature type="domain" description="Acyclic terpene utilisation N-terminal" evidence="2">
    <location>
        <begin position="19"/>
        <end position="424"/>
    </location>
</feature>
<gene>
    <name evidence="3" type="ordered locus">Tmar_0744</name>
</gene>
<keyword evidence="4" id="KW-1185">Reference proteome</keyword>
<dbReference type="EMBL" id="CP002344">
    <property type="protein sequence ID" value="ADU50859.1"/>
    <property type="molecule type" value="Genomic_DNA"/>
</dbReference>
<dbReference type="KEGG" id="tmr:Tmar_0744"/>
<feature type="region of interest" description="Disordered" evidence="1">
    <location>
        <begin position="476"/>
        <end position="502"/>
    </location>
</feature>
<feature type="compositionally biased region" description="Gly residues" evidence="1">
    <location>
        <begin position="476"/>
        <end position="487"/>
    </location>
</feature>
<reference evidence="4" key="2">
    <citation type="journal article" date="2010" name="Stand. Genomic Sci.">
        <title>Complete genome sequence of Thermaerobacter marianensis type strain (7p75aT).</title>
        <authorList>
            <person name="Han C."/>
            <person name="Gu W."/>
            <person name="Zhang X."/>
            <person name="Lapidus A."/>
            <person name="Nolan M."/>
            <person name="Copeland A."/>
            <person name="Lucas S."/>
            <person name="Glavina Del Rio T."/>
            <person name="Tice H."/>
            <person name="Cheng J."/>
            <person name="Tapia R."/>
            <person name="Goodwin L."/>
            <person name="Pitluck S."/>
            <person name="Pagani I."/>
            <person name="Ivanova N."/>
            <person name="Mavromatis K."/>
            <person name="Mikhailova N."/>
            <person name="Pati A."/>
            <person name="Chen A."/>
            <person name="Palaniappan K."/>
            <person name="Land M."/>
            <person name="Hauser L."/>
            <person name="Chang Y."/>
            <person name="Jeffries C."/>
            <person name="Schneider S."/>
            <person name="Rohde M."/>
            <person name="Goker M."/>
            <person name="Pukall R."/>
            <person name="Woyke T."/>
            <person name="Bristow J."/>
            <person name="Eisen J."/>
            <person name="Markowitz V."/>
            <person name="Hugenholtz P."/>
            <person name="Kyrpides N."/>
            <person name="Klenk H."/>
            <person name="Detter J."/>
        </authorList>
    </citation>
    <scope>NUCLEOTIDE SEQUENCE [LARGE SCALE GENOMIC DNA]</scope>
    <source>
        <strain evidence="4">ATCC 700841 / DSM 12885 / JCM 10246 / 7p75a</strain>
    </source>
</reference>